<protein>
    <submittedName>
        <fullName evidence="1">Uncharacterized protein</fullName>
    </submittedName>
</protein>
<dbReference type="Proteomes" id="UP000821853">
    <property type="component" value="Chromosome 5"/>
</dbReference>
<dbReference type="PANTHER" id="PTHR31912">
    <property type="entry name" value="IP13529P"/>
    <property type="match status" value="1"/>
</dbReference>
<accession>A0A9J6GGQ9</accession>
<evidence type="ECO:0000313" key="1">
    <source>
        <dbReference type="EMBL" id="KAH9374573.1"/>
    </source>
</evidence>
<dbReference type="PANTHER" id="PTHR31912:SF34">
    <property type="entry name" value="NOTOCHORD-RELATED PROTEIN"/>
    <property type="match status" value="1"/>
</dbReference>
<organism evidence="1 2">
    <name type="scientific">Haemaphysalis longicornis</name>
    <name type="common">Bush tick</name>
    <dbReference type="NCBI Taxonomy" id="44386"/>
    <lineage>
        <taxon>Eukaryota</taxon>
        <taxon>Metazoa</taxon>
        <taxon>Ecdysozoa</taxon>
        <taxon>Arthropoda</taxon>
        <taxon>Chelicerata</taxon>
        <taxon>Arachnida</taxon>
        <taxon>Acari</taxon>
        <taxon>Parasitiformes</taxon>
        <taxon>Ixodida</taxon>
        <taxon>Ixodoidea</taxon>
        <taxon>Ixodidae</taxon>
        <taxon>Haemaphysalinae</taxon>
        <taxon>Haemaphysalis</taxon>
    </lineage>
</organism>
<proteinExistence type="predicted"/>
<sequence length="289" mass="33568">MTGKACFRGTASQKWCFFRLLPRILSDVVAEGNRQWEVYLAYRHVVDIILAVKIPKNRIPYLQVKVEQLLELYTTQYPNAIMTPKIHYLNSYPKYLLKYGSVRRFLGMRFEAKHSYFKNIALKVKNFRNISFTLATRPQVLQAYEFSGNVFHCRVELTREKAVYKTELPEDKQAAIAKATQEETFSLVNIASPDSSHYHVGDVFVHGVQHDVPQFLKMIRNFVVCSSVMLLSQRLSTLHWDEHRCSCIAQACDEKVVAMPGSAVDFYRLDLDLYHYGNEYEVVPYYAIL</sequence>
<comment type="caution">
    <text evidence="1">The sequence shown here is derived from an EMBL/GenBank/DDBJ whole genome shotgun (WGS) entry which is preliminary data.</text>
</comment>
<keyword evidence="2" id="KW-1185">Reference proteome</keyword>
<evidence type="ECO:0000313" key="2">
    <source>
        <dbReference type="Proteomes" id="UP000821853"/>
    </source>
</evidence>
<dbReference type="OMA" id="IPINIHY"/>
<name>A0A9J6GGQ9_HAELO</name>
<gene>
    <name evidence="1" type="ORF">HPB48_009675</name>
</gene>
<reference evidence="1 2" key="1">
    <citation type="journal article" date="2020" name="Cell">
        <title>Large-Scale Comparative Analyses of Tick Genomes Elucidate Their Genetic Diversity and Vector Capacities.</title>
        <authorList>
            <consortium name="Tick Genome and Microbiome Consortium (TIGMIC)"/>
            <person name="Jia N."/>
            <person name="Wang J."/>
            <person name="Shi W."/>
            <person name="Du L."/>
            <person name="Sun Y."/>
            <person name="Zhan W."/>
            <person name="Jiang J.F."/>
            <person name="Wang Q."/>
            <person name="Zhang B."/>
            <person name="Ji P."/>
            <person name="Bell-Sakyi L."/>
            <person name="Cui X.M."/>
            <person name="Yuan T.T."/>
            <person name="Jiang B.G."/>
            <person name="Yang W.F."/>
            <person name="Lam T.T."/>
            <person name="Chang Q.C."/>
            <person name="Ding S.J."/>
            <person name="Wang X.J."/>
            <person name="Zhu J.G."/>
            <person name="Ruan X.D."/>
            <person name="Zhao L."/>
            <person name="Wei J.T."/>
            <person name="Ye R.Z."/>
            <person name="Que T.C."/>
            <person name="Du C.H."/>
            <person name="Zhou Y.H."/>
            <person name="Cheng J.X."/>
            <person name="Dai P.F."/>
            <person name="Guo W.B."/>
            <person name="Han X.H."/>
            <person name="Huang E.J."/>
            <person name="Li L.F."/>
            <person name="Wei W."/>
            <person name="Gao Y.C."/>
            <person name="Liu J.Z."/>
            <person name="Shao H.Z."/>
            <person name="Wang X."/>
            <person name="Wang C.C."/>
            <person name="Yang T.C."/>
            <person name="Huo Q.B."/>
            <person name="Li W."/>
            <person name="Chen H.Y."/>
            <person name="Chen S.E."/>
            <person name="Zhou L.G."/>
            <person name="Ni X.B."/>
            <person name="Tian J.H."/>
            <person name="Sheng Y."/>
            <person name="Liu T."/>
            <person name="Pan Y.S."/>
            <person name="Xia L.Y."/>
            <person name="Li J."/>
            <person name="Zhao F."/>
            <person name="Cao W.C."/>
        </authorList>
    </citation>
    <scope>NUCLEOTIDE SEQUENCE [LARGE SCALE GENOMIC DNA]</scope>
    <source>
        <strain evidence="1">HaeL-2018</strain>
    </source>
</reference>
<dbReference type="EMBL" id="JABSTR010000007">
    <property type="protein sequence ID" value="KAH9374573.1"/>
    <property type="molecule type" value="Genomic_DNA"/>
</dbReference>
<dbReference type="VEuPathDB" id="VectorBase:HLOH_056632"/>
<dbReference type="OrthoDB" id="10056610at2759"/>
<dbReference type="AlphaFoldDB" id="A0A9J6GGQ9"/>